<dbReference type="InterPro" id="IPR032466">
    <property type="entry name" value="Metal_Hydrolase"/>
</dbReference>
<evidence type="ECO:0000313" key="2">
    <source>
        <dbReference type="Proteomes" id="UP001500403"/>
    </source>
</evidence>
<gene>
    <name evidence="1" type="ORF">GCM10010446_20230</name>
</gene>
<accession>A0ABN3X2Q9</accession>
<dbReference type="EMBL" id="BAAAUD010000020">
    <property type="protein sequence ID" value="GAA2935221.1"/>
    <property type="molecule type" value="Genomic_DNA"/>
</dbReference>
<protein>
    <submittedName>
        <fullName evidence="1">Uncharacterized protein</fullName>
    </submittedName>
</protein>
<comment type="caution">
    <text evidence="1">The sequence shown here is derived from an EMBL/GenBank/DDBJ whole genome shotgun (WGS) entry which is preliminary data.</text>
</comment>
<proteinExistence type="predicted"/>
<evidence type="ECO:0000313" key="1">
    <source>
        <dbReference type="EMBL" id="GAA2935221.1"/>
    </source>
</evidence>
<dbReference type="Proteomes" id="UP001500403">
    <property type="component" value="Unassembled WGS sequence"/>
</dbReference>
<dbReference type="Gene3D" id="3.20.20.140">
    <property type="entry name" value="Metal-dependent hydrolases"/>
    <property type="match status" value="1"/>
</dbReference>
<name>A0ABN3X2Q9_9ACTN</name>
<dbReference type="SUPFAM" id="SSF51556">
    <property type="entry name" value="Metallo-dependent hydrolases"/>
    <property type="match status" value="1"/>
</dbReference>
<reference evidence="1 2" key="1">
    <citation type="journal article" date="2019" name="Int. J. Syst. Evol. Microbiol.">
        <title>The Global Catalogue of Microorganisms (GCM) 10K type strain sequencing project: providing services to taxonomists for standard genome sequencing and annotation.</title>
        <authorList>
            <consortium name="The Broad Institute Genomics Platform"/>
            <consortium name="The Broad Institute Genome Sequencing Center for Infectious Disease"/>
            <person name="Wu L."/>
            <person name="Ma J."/>
        </authorList>
    </citation>
    <scope>NUCLEOTIDE SEQUENCE [LARGE SCALE GENOMIC DNA]</scope>
    <source>
        <strain evidence="1 2">JCM 9088</strain>
    </source>
</reference>
<organism evidence="1 2">
    <name type="scientific">Streptomyces enissocaesilis</name>
    <dbReference type="NCBI Taxonomy" id="332589"/>
    <lineage>
        <taxon>Bacteria</taxon>
        <taxon>Bacillati</taxon>
        <taxon>Actinomycetota</taxon>
        <taxon>Actinomycetes</taxon>
        <taxon>Kitasatosporales</taxon>
        <taxon>Streptomycetaceae</taxon>
        <taxon>Streptomyces</taxon>
        <taxon>Streptomyces rochei group</taxon>
    </lineage>
</organism>
<sequence length="96" mass="10265">MVRTVLGDVPATGLGIRDTHGHLFLRTPRLPGRELDDTEAARARPSAFRGSGGQSAVQWTPYGTGRRAEDLAALSRSWSGCSPGTRRAFGTERLSG</sequence>
<keyword evidence="2" id="KW-1185">Reference proteome</keyword>